<dbReference type="AlphaFoldDB" id="A0A8J5LAM5"/>
<reference evidence="2 3" key="1">
    <citation type="submission" date="2020-08" db="EMBL/GenBank/DDBJ databases">
        <title>Plant Genome Project.</title>
        <authorList>
            <person name="Zhang R.-G."/>
        </authorList>
    </citation>
    <scope>NUCLEOTIDE SEQUENCE [LARGE SCALE GENOMIC DNA]</scope>
    <source>
        <tissue evidence="2">Rhizome</tissue>
    </source>
</reference>
<name>A0A8J5LAM5_ZINOF</name>
<feature type="region of interest" description="Disordered" evidence="1">
    <location>
        <begin position="174"/>
        <end position="214"/>
    </location>
</feature>
<dbReference type="SUPFAM" id="SSF54529">
    <property type="entry name" value="Mitochondrial glycoprotein MAM33-like"/>
    <property type="match status" value="1"/>
</dbReference>
<dbReference type="InterPro" id="IPR036561">
    <property type="entry name" value="MAM33_sf"/>
</dbReference>
<dbReference type="EMBL" id="JACMSC010000009">
    <property type="protein sequence ID" value="KAG6505956.1"/>
    <property type="molecule type" value="Genomic_DNA"/>
</dbReference>
<proteinExistence type="predicted"/>
<sequence>MSMISIIADRSSEDIWDVKATDRTNGDLDDLGRLPHPRIIPSAPSPIEKEAPFCCRDNGLLCCLLPWRFHCLSAARSLSRSLHPRLSAVIHPPCLRNVISERTAWSLPCTAYFSSVTTKPASDSNLLQGVDSEIKCALESDGYDRVALAFLYSEEKLSSRESIEVIVSMPSLVAGEELDNEPDNNDEDGDQSERPSQSNIPLTVVVSKGIKERG</sequence>
<dbReference type="Proteomes" id="UP000734854">
    <property type="component" value="Unassembled WGS sequence"/>
</dbReference>
<comment type="caution">
    <text evidence="2">The sequence shown here is derived from an EMBL/GenBank/DDBJ whole genome shotgun (WGS) entry which is preliminary data.</text>
</comment>
<keyword evidence="3" id="KW-1185">Reference proteome</keyword>
<evidence type="ECO:0000256" key="1">
    <source>
        <dbReference type="SAM" id="MobiDB-lite"/>
    </source>
</evidence>
<organism evidence="2 3">
    <name type="scientific">Zingiber officinale</name>
    <name type="common">Ginger</name>
    <name type="synonym">Amomum zingiber</name>
    <dbReference type="NCBI Taxonomy" id="94328"/>
    <lineage>
        <taxon>Eukaryota</taxon>
        <taxon>Viridiplantae</taxon>
        <taxon>Streptophyta</taxon>
        <taxon>Embryophyta</taxon>
        <taxon>Tracheophyta</taxon>
        <taxon>Spermatophyta</taxon>
        <taxon>Magnoliopsida</taxon>
        <taxon>Liliopsida</taxon>
        <taxon>Zingiberales</taxon>
        <taxon>Zingiberaceae</taxon>
        <taxon>Zingiber</taxon>
    </lineage>
</organism>
<evidence type="ECO:0000313" key="2">
    <source>
        <dbReference type="EMBL" id="KAG6505956.1"/>
    </source>
</evidence>
<protein>
    <submittedName>
        <fullName evidence="2">Uncharacterized protein</fullName>
    </submittedName>
</protein>
<accession>A0A8J5LAM5</accession>
<evidence type="ECO:0000313" key="3">
    <source>
        <dbReference type="Proteomes" id="UP000734854"/>
    </source>
</evidence>
<gene>
    <name evidence="2" type="ORF">ZIOFF_031269</name>
</gene>
<dbReference type="Gene3D" id="3.10.280.10">
    <property type="entry name" value="Mitochondrial glycoprotein"/>
    <property type="match status" value="1"/>
</dbReference>
<feature type="compositionally biased region" description="Acidic residues" evidence="1">
    <location>
        <begin position="176"/>
        <end position="190"/>
    </location>
</feature>